<comment type="function">
    <text evidence="9">CRISPR (clustered regularly interspaced short palindromic repeat), is an adaptive immune system that provides protection against mobile genetic elements (viruses, transposable elements and conjugative plasmids). CRISPR clusters contain sequences complementary to antecedent mobile elements and target invading nucleic acids. CRISPR clusters are transcribed and processed into CRISPR RNA (crRNA). Functions as a ssRNA-specific endoribonuclease. Involved in the integration of spacer DNA into the CRISPR cassette.</text>
</comment>
<keyword evidence="8 9" id="KW-0051">Antiviral defense</keyword>
<evidence type="ECO:0000256" key="1">
    <source>
        <dbReference type="ARBA" id="ARBA00001946"/>
    </source>
</evidence>
<dbReference type="HAMAP" id="MF_01471">
    <property type="entry name" value="Cas2"/>
    <property type="match status" value="1"/>
</dbReference>
<proteinExistence type="inferred from homology"/>
<sequence length="92" mass="11043">MSRQHYLVSYDISDAKRLYRIHKLTQHYAISGQKSFYECWVTPEELKTLKQDITQVIDTEEDRVHIFQLDPRLDTMFFGVAERQSYNPFLIV</sequence>
<evidence type="ECO:0000256" key="8">
    <source>
        <dbReference type="ARBA" id="ARBA00023118"/>
    </source>
</evidence>
<name>A0A0A2XFP2_9PAST</name>
<dbReference type="Proteomes" id="UP000030526">
    <property type="component" value="Unassembled WGS sequence"/>
</dbReference>
<evidence type="ECO:0000256" key="9">
    <source>
        <dbReference type="HAMAP-Rule" id="MF_01471"/>
    </source>
</evidence>
<dbReference type="GO" id="GO:0046872">
    <property type="term" value="F:metal ion binding"/>
    <property type="evidence" value="ECO:0007669"/>
    <property type="project" value="UniProtKB-UniRule"/>
</dbReference>
<evidence type="ECO:0000256" key="6">
    <source>
        <dbReference type="ARBA" id="ARBA00022801"/>
    </source>
</evidence>
<evidence type="ECO:0000256" key="3">
    <source>
        <dbReference type="ARBA" id="ARBA00022722"/>
    </source>
</evidence>
<dbReference type="RefSeq" id="WP_039084947.1">
    <property type="nucleotide sequence ID" value="NZ_JPXS01000072.1"/>
</dbReference>
<dbReference type="AlphaFoldDB" id="A0A0A2XFP2"/>
<dbReference type="GO" id="GO:0051607">
    <property type="term" value="P:defense response to virus"/>
    <property type="evidence" value="ECO:0007669"/>
    <property type="project" value="UniProtKB-UniRule"/>
</dbReference>
<evidence type="ECO:0000313" key="10">
    <source>
        <dbReference type="EMBL" id="KGQ29465.1"/>
    </source>
</evidence>
<keyword evidence="4 9" id="KW-0479">Metal-binding</keyword>
<dbReference type="InterPro" id="IPR019199">
    <property type="entry name" value="Virulence_VapD/CRISPR_Cas2"/>
</dbReference>
<dbReference type="InterPro" id="IPR021127">
    <property type="entry name" value="CRISPR_associated_Cas2"/>
</dbReference>
<dbReference type="GO" id="GO:0016787">
    <property type="term" value="F:hydrolase activity"/>
    <property type="evidence" value="ECO:0007669"/>
    <property type="project" value="UniProtKB-KW"/>
</dbReference>
<dbReference type="GO" id="GO:0043571">
    <property type="term" value="P:maintenance of CRISPR repeat elements"/>
    <property type="evidence" value="ECO:0007669"/>
    <property type="project" value="UniProtKB-UniRule"/>
</dbReference>
<dbReference type="Pfam" id="PF09827">
    <property type="entry name" value="CRISPR_Cas2"/>
    <property type="match status" value="1"/>
</dbReference>
<dbReference type="PANTHER" id="PTHR34405">
    <property type="entry name" value="CRISPR-ASSOCIATED ENDORIBONUCLEASE CAS2"/>
    <property type="match status" value="1"/>
</dbReference>
<dbReference type="PANTHER" id="PTHR34405:SF3">
    <property type="entry name" value="CRISPR-ASSOCIATED ENDORIBONUCLEASE CAS2 3"/>
    <property type="match status" value="1"/>
</dbReference>
<comment type="cofactor">
    <cofactor evidence="1 9">
        <name>Mg(2+)</name>
        <dbReference type="ChEBI" id="CHEBI:18420"/>
    </cofactor>
</comment>
<evidence type="ECO:0000313" key="11">
    <source>
        <dbReference type="Proteomes" id="UP000030526"/>
    </source>
</evidence>
<comment type="subunit">
    <text evidence="9">Homodimer, forms a heterotetramer with a Cas1 homodimer.</text>
</comment>
<comment type="similarity">
    <text evidence="2 9">Belongs to the CRISPR-associated endoribonuclease Cas2 protein family.</text>
</comment>
<dbReference type="EMBL" id="JPXS01000072">
    <property type="protein sequence ID" value="KGQ29465.1"/>
    <property type="molecule type" value="Genomic_DNA"/>
</dbReference>
<evidence type="ECO:0000256" key="5">
    <source>
        <dbReference type="ARBA" id="ARBA00022759"/>
    </source>
</evidence>
<dbReference type="CDD" id="cd09725">
    <property type="entry name" value="Cas2_I_II_III"/>
    <property type="match status" value="1"/>
</dbReference>
<gene>
    <name evidence="9" type="primary">cas2</name>
    <name evidence="10" type="ORF">JP32_11395</name>
</gene>
<dbReference type="GO" id="GO:0004521">
    <property type="term" value="F:RNA endonuclease activity"/>
    <property type="evidence" value="ECO:0007669"/>
    <property type="project" value="InterPro"/>
</dbReference>
<evidence type="ECO:0000256" key="4">
    <source>
        <dbReference type="ARBA" id="ARBA00022723"/>
    </source>
</evidence>
<dbReference type="Gene3D" id="3.30.70.240">
    <property type="match status" value="1"/>
</dbReference>
<comment type="caution">
    <text evidence="10">The sequence shown here is derived from an EMBL/GenBank/DDBJ whole genome shotgun (WGS) entry which is preliminary data.</text>
</comment>
<reference evidence="10 11" key="1">
    <citation type="submission" date="2014-08" db="EMBL/GenBank/DDBJ databases">
        <title>Chaperone-usher fimbriae in a diverse selection of Gallibacterium genomes.</title>
        <authorList>
            <person name="Kudirkiene E."/>
            <person name="Bager R.J."/>
            <person name="Johnson T.J."/>
            <person name="Bojesen A.M."/>
        </authorList>
    </citation>
    <scope>NUCLEOTIDE SEQUENCE [LARGE SCALE GENOMIC DNA]</scope>
    <source>
        <strain evidence="10 11">20558/3kl.</strain>
    </source>
</reference>
<evidence type="ECO:0000256" key="7">
    <source>
        <dbReference type="ARBA" id="ARBA00022842"/>
    </source>
</evidence>
<dbReference type="EC" id="3.1.-.-" evidence="9"/>
<protein>
    <recommendedName>
        <fullName evidence="9">CRISPR-associated endoribonuclease Cas2</fullName>
        <ecNumber evidence="9">3.1.-.-</ecNumber>
    </recommendedName>
</protein>
<keyword evidence="7 9" id="KW-0460">Magnesium</keyword>
<dbReference type="NCBIfam" id="TIGR01573">
    <property type="entry name" value="cas2"/>
    <property type="match status" value="1"/>
</dbReference>
<keyword evidence="3 9" id="KW-0540">Nuclease</keyword>
<keyword evidence="6 9" id="KW-0378">Hydrolase</keyword>
<feature type="binding site" evidence="9">
    <location>
        <position position="11"/>
    </location>
    <ligand>
        <name>Mg(2+)</name>
        <dbReference type="ChEBI" id="CHEBI:18420"/>
        <note>catalytic</note>
    </ligand>
</feature>
<dbReference type="SUPFAM" id="SSF143430">
    <property type="entry name" value="TTP0101/SSO1404-like"/>
    <property type="match status" value="1"/>
</dbReference>
<keyword evidence="5 9" id="KW-0255">Endonuclease</keyword>
<organism evidence="10 11">
    <name type="scientific">Gallibacterium anatis</name>
    <dbReference type="NCBI Taxonomy" id="750"/>
    <lineage>
        <taxon>Bacteria</taxon>
        <taxon>Pseudomonadati</taxon>
        <taxon>Pseudomonadota</taxon>
        <taxon>Gammaproteobacteria</taxon>
        <taxon>Pasteurellales</taxon>
        <taxon>Pasteurellaceae</taxon>
        <taxon>Gallibacterium</taxon>
    </lineage>
</organism>
<evidence type="ECO:0000256" key="2">
    <source>
        <dbReference type="ARBA" id="ARBA00009959"/>
    </source>
</evidence>
<accession>A0A0A2XFP2</accession>